<comment type="cofactor">
    <cofactor evidence="1 7 9">
        <name>pyridoxal 5'-phosphate</name>
        <dbReference type="ChEBI" id="CHEBI:597326"/>
    </cofactor>
</comment>
<dbReference type="Gene3D" id="3.40.640.10">
    <property type="entry name" value="Type I PLP-dependent aspartate aminotransferase-like (Major domain)"/>
    <property type="match status" value="1"/>
</dbReference>
<dbReference type="InterPro" id="IPR015421">
    <property type="entry name" value="PyrdxlP-dep_Trfase_major"/>
</dbReference>
<evidence type="ECO:0000256" key="4">
    <source>
        <dbReference type="ARBA" id="ARBA00022679"/>
    </source>
</evidence>
<evidence type="ECO:0000313" key="12">
    <source>
        <dbReference type="Proteomes" id="UP000242754"/>
    </source>
</evidence>
<proteinExistence type="inferred from homology"/>
<evidence type="ECO:0000256" key="8">
    <source>
        <dbReference type="RuleBase" id="RU004075"/>
    </source>
</evidence>
<organism evidence="11 12">
    <name type="scientific">Trichococcus palustris</name>
    <dbReference type="NCBI Taxonomy" id="140314"/>
    <lineage>
        <taxon>Bacteria</taxon>
        <taxon>Bacillati</taxon>
        <taxon>Bacillota</taxon>
        <taxon>Bacilli</taxon>
        <taxon>Lactobacillales</taxon>
        <taxon>Carnobacteriaceae</taxon>
        <taxon>Trichococcus</taxon>
    </lineage>
</organism>
<keyword evidence="4 11" id="KW-0808">Transferase</keyword>
<evidence type="ECO:0000313" key="11">
    <source>
        <dbReference type="EMBL" id="CZR01775.1"/>
    </source>
</evidence>
<dbReference type="PIRSF" id="PIRSF000524">
    <property type="entry name" value="SPT"/>
    <property type="match status" value="1"/>
</dbReference>
<evidence type="ECO:0000256" key="2">
    <source>
        <dbReference type="ARBA" id="ARBA00009236"/>
    </source>
</evidence>
<dbReference type="STRING" id="140314.SAMN04488076_13013"/>
<feature type="modified residue" description="N6-(pyridoxal phosphate)lysine" evidence="7">
    <location>
        <position position="196"/>
    </location>
</feature>
<dbReference type="PANTHER" id="PTHR21152:SF40">
    <property type="entry name" value="ALANINE--GLYOXYLATE AMINOTRANSFERASE"/>
    <property type="match status" value="1"/>
</dbReference>
<dbReference type="InterPro" id="IPR015424">
    <property type="entry name" value="PyrdxlP-dep_Trfase"/>
</dbReference>
<evidence type="ECO:0000256" key="5">
    <source>
        <dbReference type="ARBA" id="ARBA00022898"/>
    </source>
</evidence>
<dbReference type="InterPro" id="IPR020578">
    <property type="entry name" value="Aminotrans_V_PyrdxlP_BS"/>
</dbReference>
<dbReference type="InterPro" id="IPR015422">
    <property type="entry name" value="PyrdxlP-dep_Trfase_small"/>
</dbReference>
<gene>
    <name evidence="11" type="ORF">Tpal_2679</name>
</gene>
<evidence type="ECO:0000259" key="10">
    <source>
        <dbReference type="Pfam" id="PF00266"/>
    </source>
</evidence>
<dbReference type="OrthoDB" id="389074at2"/>
<evidence type="ECO:0000256" key="9">
    <source>
        <dbReference type="RuleBase" id="RU004504"/>
    </source>
</evidence>
<dbReference type="RefSeq" id="WP_087034178.1">
    <property type="nucleotide sequence ID" value="NZ_FJNE01000011.1"/>
</dbReference>
<dbReference type="Pfam" id="PF00266">
    <property type="entry name" value="Aminotran_5"/>
    <property type="match status" value="1"/>
</dbReference>
<keyword evidence="5 7" id="KW-0663">Pyridoxal phosphate</keyword>
<dbReference type="InterPro" id="IPR000192">
    <property type="entry name" value="Aminotrans_V_dom"/>
</dbReference>
<feature type="binding site" evidence="6">
    <location>
        <position position="356"/>
    </location>
    <ligand>
        <name>substrate</name>
    </ligand>
</feature>
<evidence type="ECO:0000256" key="3">
    <source>
        <dbReference type="ARBA" id="ARBA00022576"/>
    </source>
</evidence>
<comment type="similarity">
    <text evidence="2 8">Belongs to the class-V pyridoxal-phosphate-dependent aminotransferase family.</text>
</comment>
<feature type="domain" description="Aminotransferase class V" evidence="10">
    <location>
        <begin position="40"/>
        <end position="345"/>
    </location>
</feature>
<protein>
    <submittedName>
        <fullName evidence="11">Aminotransferases class-v pyridoxal-phosphate attachment site</fullName>
    </submittedName>
</protein>
<dbReference type="PROSITE" id="PS00595">
    <property type="entry name" value="AA_TRANSFER_CLASS_5"/>
    <property type="match status" value="1"/>
</dbReference>
<evidence type="ECO:0000256" key="1">
    <source>
        <dbReference type="ARBA" id="ARBA00001933"/>
    </source>
</evidence>
<dbReference type="EMBL" id="FJNE01000011">
    <property type="protein sequence ID" value="CZR01775.1"/>
    <property type="molecule type" value="Genomic_DNA"/>
</dbReference>
<name>A0A143YYK0_9LACT</name>
<dbReference type="GO" id="GO:0008453">
    <property type="term" value="F:alanine-glyoxylate transaminase activity"/>
    <property type="evidence" value="ECO:0007669"/>
    <property type="project" value="TreeGrafter"/>
</dbReference>
<evidence type="ECO:0000256" key="6">
    <source>
        <dbReference type="PIRSR" id="PIRSR000524-1"/>
    </source>
</evidence>
<dbReference type="PANTHER" id="PTHR21152">
    <property type="entry name" value="AMINOTRANSFERASE CLASS V"/>
    <property type="match status" value="1"/>
</dbReference>
<keyword evidence="12" id="KW-1185">Reference proteome</keyword>
<dbReference type="InterPro" id="IPR024169">
    <property type="entry name" value="SP_NH2Trfase/AEP_transaminase"/>
</dbReference>
<dbReference type="Gene3D" id="3.90.1150.10">
    <property type="entry name" value="Aspartate Aminotransferase, domain 1"/>
    <property type="match status" value="1"/>
</dbReference>
<dbReference type="GO" id="GO:0004760">
    <property type="term" value="F:L-serine-pyruvate transaminase activity"/>
    <property type="evidence" value="ECO:0007669"/>
    <property type="project" value="TreeGrafter"/>
</dbReference>
<sequence>MYSEINAPIRTIMTPGPVEAHPRVLRAMGIPILGQFDPAFLKIMDEVKEMIKVPFQTKNEQAFAIDGTSRSGLEAALIGLIEPGDKVLIPAYGRFAYLLGEISERAKADVVYLEKEWDSIFDQSDIIQAIKEHQPKIVALIHGETANGQMQPLEKIGEYCQENDVFFVVDTVATYGGAPVKVDEWGIDIAIAGTQKCVGVPSGMSLITYNERVEKVLTSRYQKELGLSKDFRNERHISSNYLDLSQLQRYWSNERINHHTEATSMIYALHEGLRLMIQEGIENGYERHRVNDEAIQAGIAAMGLKLYGDLETKMPTVTPILIPEGIDGEAVRSMLLNEFGVEIASSFGPLQGKIWRIGNMGFSSRKENVLHVLAAFEAALVFHGAEINRGEGVMAALRVYQEHK</sequence>
<dbReference type="AlphaFoldDB" id="A0A143YYK0"/>
<dbReference type="FunFam" id="3.40.640.10:FF:000027">
    <property type="entry name" value="Serine--pyruvate aminotransferase, mitochondrial"/>
    <property type="match status" value="1"/>
</dbReference>
<dbReference type="GO" id="GO:0019265">
    <property type="term" value="P:glycine biosynthetic process, by transamination of glyoxylate"/>
    <property type="evidence" value="ECO:0007669"/>
    <property type="project" value="TreeGrafter"/>
</dbReference>
<keyword evidence="3 11" id="KW-0032">Aminotransferase</keyword>
<dbReference type="Proteomes" id="UP000242754">
    <property type="component" value="Unassembled WGS sequence"/>
</dbReference>
<dbReference type="SUPFAM" id="SSF53383">
    <property type="entry name" value="PLP-dependent transferases"/>
    <property type="match status" value="1"/>
</dbReference>
<accession>A0A143YYK0</accession>
<reference evidence="11 12" key="1">
    <citation type="submission" date="2016-02" db="EMBL/GenBank/DDBJ databases">
        <authorList>
            <person name="Wen L."/>
            <person name="He K."/>
            <person name="Yang H."/>
        </authorList>
    </citation>
    <scope>NUCLEOTIDE SEQUENCE [LARGE SCALE GENOMIC DNA]</scope>
    <source>
        <strain evidence="11">Trichococcus palustris</strain>
    </source>
</reference>
<evidence type="ECO:0000256" key="7">
    <source>
        <dbReference type="PIRSR" id="PIRSR000524-50"/>
    </source>
</evidence>